<dbReference type="PRINTS" id="PR00455">
    <property type="entry name" value="HTHTETR"/>
</dbReference>
<keyword evidence="3" id="KW-0804">Transcription</keyword>
<dbReference type="PANTHER" id="PTHR30055">
    <property type="entry name" value="HTH-TYPE TRANSCRIPTIONAL REGULATOR RUTR"/>
    <property type="match status" value="1"/>
</dbReference>
<dbReference type="Pfam" id="PF00440">
    <property type="entry name" value="TetR_N"/>
    <property type="match status" value="1"/>
</dbReference>
<keyword evidence="7" id="KW-1185">Reference proteome</keyword>
<dbReference type="InterPro" id="IPR023772">
    <property type="entry name" value="DNA-bd_HTH_TetR-type_CS"/>
</dbReference>
<dbReference type="InterPro" id="IPR001647">
    <property type="entry name" value="HTH_TetR"/>
</dbReference>
<dbReference type="PROSITE" id="PS50977">
    <property type="entry name" value="HTH_TETR_2"/>
    <property type="match status" value="1"/>
</dbReference>
<dbReference type="SUPFAM" id="SSF48498">
    <property type="entry name" value="Tetracyclin repressor-like, C-terminal domain"/>
    <property type="match status" value="1"/>
</dbReference>
<dbReference type="RefSeq" id="WP_380667144.1">
    <property type="nucleotide sequence ID" value="NZ_JBHTCJ010000004.1"/>
</dbReference>
<name>A0ABW2LJT8_9PSEU</name>
<dbReference type="Proteomes" id="UP001596504">
    <property type="component" value="Unassembled WGS sequence"/>
</dbReference>
<evidence type="ECO:0000313" key="6">
    <source>
        <dbReference type="EMBL" id="MFC7341860.1"/>
    </source>
</evidence>
<evidence type="ECO:0000256" key="3">
    <source>
        <dbReference type="ARBA" id="ARBA00023163"/>
    </source>
</evidence>
<dbReference type="EMBL" id="JBHTCJ010000004">
    <property type="protein sequence ID" value="MFC7341860.1"/>
    <property type="molecule type" value="Genomic_DNA"/>
</dbReference>
<dbReference type="InterPro" id="IPR050109">
    <property type="entry name" value="HTH-type_TetR-like_transc_reg"/>
</dbReference>
<evidence type="ECO:0000256" key="1">
    <source>
        <dbReference type="ARBA" id="ARBA00023015"/>
    </source>
</evidence>
<feature type="domain" description="HTH tetR-type" evidence="5">
    <location>
        <begin position="19"/>
        <end position="79"/>
    </location>
</feature>
<feature type="DNA-binding region" description="H-T-H motif" evidence="4">
    <location>
        <begin position="42"/>
        <end position="61"/>
    </location>
</feature>
<protein>
    <submittedName>
        <fullName evidence="6">TetR/AcrR family transcriptional regulator</fullName>
    </submittedName>
</protein>
<sequence>MAGATKGWATREKLDRSDSATRAGLLEAARDEFAQRGYARTTIAGITERAEVGRATFYVYFASKEDVFAVLAAEVRDRFVRSQDLSGVDADDPRAVAAATTAACLDAYAENLALITVLEHQAITDPHMYALWEEIHDRPRERSARYVERLVRRGLANPAASPEAVATAAGGMIASFAPRVVNDPRARDRAVADLTEMFLRLLGAG</sequence>
<keyword evidence="1" id="KW-0805">Transcription regulation</keyword>
<dbReference type="PANTHER" id="PTHR30055:SF234">
    <property type="entry name" value="HTH-TYPE TRANSCRIPTIONAL REGULATOR BETI"/>
    <property type="match status" value="1"/>
</dbReference>
<proteinExistence type="predicted"/>
<evidence type="ECO:0000256" key="2">
    <source>
        <dbReference type="ARBA" id="ARBA00023125"/>
    </source>
</evidence>
<keyword evidence="2 4" id="KW-0238">DNA-binding</keyword>
<dbReference type="InterPro" id="IPR036271">
    <property type="entry name" value="Tet_transcr_reg_TetR-rel_C_sf"/>
</dbReference>
<accession>A0ABW2LJT8</accession>
<evidence type="ECO:0000256" key="4">
    <source>
        <dbReference type="PROSITE-ProRule" id="PRU00335"/>
    </source>
</evidence>
<dbReference type="Gene3D" id="1.10.10.60">
    <property type="entry name" value="Homeodomain-like"/>
    <property type="match status" value="1"/>
</dbReference>
<evidence type="ECO:0000259" key="5">
    <source>
        <dbReference type="PROSITE" id="PS50977"/>
    </source>
</evidence>
<dbReference type="SUPFAM" id="SSF46689">
    <property type="entry name" value="Homeodomain-like"/>
    <property type="match status" value="1"/>
</dbReference>
<reference evidence="7" key="1">
    <citation type="journal article" date="2019" name="Int. J. Syst. Evol. Microbiol.">
        <title>The Global Catalogue of Microorganisms (GCM) 10K type strain sequencing project: providing services to taxonomists for standard genome sequencing and annotation.</title>
        <authorList>
            <consortium name="The Broad Institute Genomics Platform"/>
            <consortium name="The Broad Institute Genome Sequencing Center for Infectious Disease"/>
            <person name="Wu L."/>
            <person name="Ma J."/>
        </authorList>
    </citation>
    <scope>NUCLEOTIDE SEQUENCE [LARGE SCALE GENOMIC DNA]</scope>
    <source>
        <strain evidence="7">WLHS5</strain>
    </source>
</reference>
<dbReference type="InterPro" id="IPR009057">
    <property type="entry name" value="Homeodomain-like_sf"/>
</dbReference>
<gene>
    <name evidence="6" type="ORF">ACFQRI_10585</name>
</gene>
<dbReference type="PROSITE" id="PS01081">
    <property type="entry name" value="HTH_TETR_1"/>
    <property type="match status" value="1"/>
</dbReference>
<comment type="caution">
    <text evidence="6">The sequence shown here is derived from an EMBL/GenBank/DDBJ whole genome shotgun (WGS) entry which is preliminary data.</text>
</comment>
<organism evidence="6 7">
    <name type="scientific">Saccharopolyspora griseoalba</name>
    <dbReference type="NCBI Taxonomy" id="1431848"/>
    <lineage>
        <taxon>Bacteria</taxon>
        <taxon>Bacillati</taxon>
        <taxon>Actinomycetota</taxon>
        <taxon>Actinomycetes</taxon>
        <taxon>Pseudonocardiales</taxon>
        <taxon>Pseudonocardiaceae</taxon>
        <taxon>Saccharopolyspora</taxon>
    </lineage>
</organism>
<evidence type="ECO:0000313" key="7">
    <source>
        <dbReference type="Proteomes" id="UP001596504"/>
    </source>
</evidence>
<dbReference type="Gene3D" id="1.10.357.10">
    <property type="entry name" value="Tetracycline Repressor, domain 2"/>
    <property type="match status" value="1"/>
</dbReference>